<dbReference type="Proteomes" id="UP001218071">
    <property type="component" value="Chromosome"/>
</dbReference>
<sequence>MIWQGFSLIDGQGCHLATTTNGLIVYGSDELRVVSDSATDFRAVLVGTGSEGAGSEFRLWKAGLTVSRYRADCAGRAYSLNRIRVGPLTSIFAPGREIRAVDLGELAVTEPGSGTKAAEPVLSAGTDQPGSDSDMLIRPGNGTVVATTCAEMDGDLVVEPQVKLDAPLDLDLVFMSWALTYVDTPTRRTNY</sequence>
<evidence type="ECO:0000313" key="2">
    <source>
        <dbReference type="EMBL" id="WCZ39394.1"/>
    </source>
</evidence>
<accession>A0ABY7ULZ3</accession>
<reference evidence="2 3" key="1">
    <citation type="submission" date="2020-10" db="EMBL/GenBank/DDBJ databases">
        <title>Complete genome sequence of Corynebacterium jeddahense DSM 45997, type strain of Corynebacterium jeddahense.</title>
        <authorList>
            <person name="Busche T."/>
            <person name="Kalinowski J."/>
            <person name="Ruckert C."/>
        </authorList>
    </citation>
    <scope>NUCLEOTIDE SEQUENCE [LARGE SCALE GENOMIC DNA]</scope>
    <source>
        <strain evidence="2 3">DSM 45997</strain>
    </source>
</reference>
<name>A0ABY7ULZ3_9CORY</name>
<protein>
    <submittedName>
        <fullName evidence="2">Uncharacterized protein</fullName>
    </submittedName>
</protein>
<feature type="region of interest" description="Disordered" evidence="1">
    <location>
        <begin position="111"/>
        <end position="134"/>
    </location>
</feature>
<organism evidence="2 3">
    <name type="scientific">Corynebacterium jeddahense</name>
    <dbReference type="NCBI Taxonomy" id="1414719"/>
    <lineage>
        <taxon>Bacteria</taxon>
        <taxon>Bacillati</taxon>
        <taxon>Actinomycetota</taxon>
        <taxon>Actinomycetes</taxon>
        <taxon>Mycobacteriales</taxon>
        <taxon>Corynebacteriaceae</taxon>
        <taxon>Corynebacterium</taxon>
    </lineage>
</organism>
<dbReference type="RefSeq" id="WP_042407303.1">
    <property type="nucleotide sequence ID" value="NZ_CBYN010000053.1"/>
</dbReference>
<proteinExistence type="predicted"/>
<evidence type="ECO:0000313" key="3">
    <source>
        <dbReference type="Proteomes" id="UP001218071"/>
    </source>
</evidence>
<dbReference type="EMBL" id="CP063194">
    <property type="protein sequence ID" value="WCZ39394.1"/>
    <property type="molecule type" value="Genomic_DNA"/>
</dbReference>
<keyword evidence="3" id="KW-1185">Reference proteome</keyword>
<gene>
    <name evidence="2" type="ORF">CJEDD_09035</name>
</gene>
<evidence type="ECO:0000256" key="1">
    <source>
        <dbReference type="SAM" id="MobiDB-lite"/>
    </source>
</evidence>